<dbReference type="PRINTS" id="PR00385">
    <property type="entry name" value="P450"/>
</dbReference>
<keyword evidence="3" id="KW-0472">Membrane</keyword>
<evidence type="ECO:0000256" key="2">
    <source>
        <dbReference type="RuleBase" id="RU000461"/>
    </source>
</evidence>
<evidence type="ECO:0000313" key="4">
    <source>
        <dbReference type="EMBL" id="RZC11056.1"/>
    </source>
</evidence>
<dbReference type="Gene3D" id="1.10.630.10">
    <property type="entry name" value="Cytochrome P450"/>
    <property type="match status" value="3"/>
</dbReference>
<dbReference type="InterPro" id="IPR001128">
    <property type="entry name" value="Cyt_P450"/>
</dbReference>
<feature type="transmembrane region" description="Helical" evidence="3">
    <location>
        <begin position="160"/>
        <end position="179"/>
    </location>
</feature>
<comment type="caution">
    <text evidence="4">The sequence shown here is derived from an EMBL/GenBank/DDBJ whole genome shotgun (WGS) entry which is preliminary data.</text>
</comment>
<dbReference type="SUPFAM" id="SSF48264">
    <property type="entry name" value="Cytochrome P450"/>
    <property type="match status" value="2"/>
</dbReference>
<comment type="similarity">
    <text evidence="2">Belongs to the cytochrome P450 family.</text>
</comment>
<evidence type="ECO:0000256" key="1">
    <source>
        <dbReference type="PIRSR" id="PIRSR602401-1"/>
    </source>
</evidence>
<dbReference type="GO" id="GO:0005506">
    <property type="term" value="F:iron ion binding"/>
    <property type="evidence" value="ECO:0007669"/>
    <property type="project" value="InterPro"/>
</dbReference>
<dbReference type="PANTHER" id="PTHR47951:SF3">
    <property type="entry name" value="CYTOCHROME P450, FAMILY 706, SUBFAMILY A, POLYPEPTIDE 4"/>
    <property type="match status" value="1"/>
</dbReference>
<dbReference type="GO" id="GO:0016705">
    <property type="term" value="F:oxidoreductase activity, acting on paired donors, with incorporation or reduction of molecular oxygen"/>
    <property type="evidence" value="ECO:0007669"/>
    <property type="project" value="InterPro"/>
</dbReference>
<gene>
    <name evidence="4" type="ORF">D0Y65_011342</name>
</gene>
<keyword evidence="3" id="KW-1133">Transmembrane helix</keyword>
<dbReference type="InterPro" id="IPR002401">
    <property type="entry name" value="Cyt_P450_E_grp-I"/>
</dbReference>
<dbReference type="GO" id="GO:0020037">
    <property type="term" value="F:heme binding"/>
    <property type="evidence" value="ECO:0007669"/>
    <property type="project" value="InterPro"/>
</dbReference>
<protein>
    <submittedName>
        <fullName evidence="4">Cytochrome P450 76C1</fullName>
    </submittedName>
</protein>
<keyword evidence="2" id="KW-0503">Monooxygenase</keyword>
<dbReference type="InterPro" id="IPR036396">
    <property type="entry name" value="Cyt_P450_sf"/>
</dbReference>
<dbReference type="PRINTS" id="PR00463">
    <property type="entry name" value="EP450I"/>
</dbReference>
<keyword evidence="1 2" id="KW-0408">Iron</keyword>
<reference evidence="4 5" key="1">
    <citation type="submission" date="2018-09" db="EMBL/GenBank/DDBJ databases">
        <title>A high-quality reference genome of wild soybean provides a powerful tool to mine soybean genomes.</title>
        <authorList>
            <person name="Xie M."/>
            <person name="Chung C.Y.L."/>
            <person name="Li M.-W."/>
            <person name="Wong F.-L."/>
            <person name="Chan T.-F."/>
            <person name="Lam H.-M."/>
        </authorList>
    </citation>
    <scope>NUCLEOTIDE SEQUENCE [LARGE SCALE GENOMIC DNA]</scope>
    <source>
        <strain evidence="5">cv. W05</strain>
        <tissue evidence="4">Hypocotyl of etiolated seedlings</tissue>
    </source>
</reference>
<dbReference type="EMBL" id="QZWG01000005">
    <property type="protein sequence ID" value="RZC11056.1"/>
    <property type="molecule type" value="Genomic_DNA"/>
</dbReference>
<proteinExistence type="inferred from homology"/>
<accession>A0A445KK43</accession>
<keyword evidence="2" id="KW-0560">Oxidoreductase</keyword>
<keyword evidence="1 2" id="KW-0479">Metal-binding</keyword>
<dbReference type="Proteomes" id="UP000289340">
    <property type="component" value="Chromosome 5"/>
</dbReference>
<dbReference type="GO" id="GO:0004497">
    <property type="term" value="F:monooxygenase activity"/>
    <property type="evidence" value="ECO:0007669"/>
    <property type="project" value="UniProtKB-KW"/>
</dbReference>
<keyword evidence="3" id="KW-0812">Transmembrane</keyword>
<evidence type="ECO:0000256" key="3">
    <source>
        <dbReference type="SAM" id="Phobius"/>
    </source>
</evidence>
<keyword evidence="1 2" id="KW-0349">Heme</keyword>
<evidence type="ECO:0000313" key="5">
    <source>
        <dbReference type="Proteomes" id="UP000289340"/>
    </source>
</evidence>
<name>A0A445KK43_GLYSO</name>
<organism evidence="4 5">
    <name type="scientific">Glycine soja</name>
    <name type="common">Wild soybean</name>
    <dbReference type="NCBI Taxonomy" id="3848"/>
    <lineage>
        <taxon>Eukaryota</taxon>
        <taxon>Viridiplantae</taxon>
        <taxon>Streptophyta</taxon>
        <taxon>Embryophyta</taxon>
        <taxon>Tracheophyta</taxon>
        <taxon>Spermatophyta</taxon>
        <taxon>Magnoliopsida</taxon>
        <taxon>eudicotyledons</taxon>
        <taxon>Gunneridae</taxon>
        <taxon>Pentapetalae</taxon>
        <taxon>rosids</taxon>
        <taxon>fabids</taxon>
        <taxon>Fabales</taxon>
        <taxon>Fabaceae</taxon>
        <taxon>Papilionoideae</taxon>
        <taxon>50 kb inversion clade</taxon>
        <taxon>NPAAA clade</taxon>
        <taxon>indigoferoid/millettioid clade</taxon>
        <taxon>Phaseoleae</taxon>
        <taxon>Glycine</taxon>
        <taxon>Glycine subgen. Soja</taxon>
    </lineage>
</organism>
<keyword evidence="5" id="KW-1185">Reference proteome</keyword>
<dbReference type="AlphaFoldDB" id="A0A445KK43"/>
<dbReference type="InterPro" id="IPR017972">
    <property type="entry name" value="Cyt_P450_CS"/>
</dbReference>
<feature type="binding site" description="axial binding residue" evidence="1">
    <location>
        <position position="104"/>
    </location>
    <ligand>
        <name>heme</name>
        <dbReference type="ChEBI" id="CHEBI:30413"/>
    </ligand>
    <ligandPart>
        <name>Fe</name>
        <dbReference type="ChEBI" id="CHEBI:18248"/>
    </ligandPart>
</feature>
<dbReference type="PANTHER" id="PTHR47951">
    <property type="entry name" value="OS08G0547900 PROTEIN"/>
    <property type="match status" value="1"/>
</dbReference>
<sequence>MVVGGTDTSSNTIEFAMAEMMHNPETMKRVQEELEVVVGKDNMVEESHIHKLSYLQAVMKETLRDPSIWKKPLEFDPIRFLDANLDFSGNDFNYFPFGSGRRICAGISMAERTVLHFLATLVHLFDWTIPQGEKLEVSEKFGIVLKKKIPLVSIPTPRHSTALVLALCIIISMAWHYFLKLTNNTQKRLPPGLPIFGNLLSLDPDLLHTYFAGLTQIHGPILKLRLGSKLTSPGMVLEVLKETDTVFASHDVTAAAPT</sequence>
<dbReference type="Pfam" id="PF00067">
    <property type="entry name" value="p450"/>
    <property type="match status" value="1"/>
</dbReference>
<dbReference type="PROSITE" id="PS00086">
    <property type="entry name" value="CYTOCHROME_P450"/>
    <property type="match status" value="1"/>
</dbReference>
<comment type="cofactor">
    <cofactor evidence="1">
        <name>heme</name>
        <dbReference type="ChEBI" id="CHEBI:30413"/>
    </cofactor>
</comment>